<dbReference type="SMR" id="A0A1S3B0B5"/>
<dbReference type="InterPro" id="IPR001471">
    <property type="entry name" value="AP2/ERF_dom"/>
</dbReference>
<dbReference type="PROSITE" id="PS51032">
    <property type="entry name" value="AP2_ERF"/>
    <property type="match status" value="1"/>
</dbReference>
<organism evidence="10 11">
    <name type="scientific">Cucumis melo</name>
    <name type="common">Muskmelon</name>
    <dbReference type="NCBI Taxonomy" id="3656"/>
    <lineage>
        <taxon>Eukaryota</taxon>
        <taxon>Viridiplantae</taxon>
        <taxon>Streptophyta</taxon>
        <taxon>Embryophyta</taxon>
        <taxon>Tracheophyta</taxon>
        <taxon>Spermatophyta</taxon>
        <taxon>Magnoliopsida</taxon>
        <taxon>eudicotyledons</taxon>
        <taxon>Gunneridae</taxon>
        <taxon>Pentapetalae</taxon>
        <taxon>rosids</taxon>
        <taxon>fabids</taxon>
        <taxon>Cucurbitales</taxon>
        <taxon>Cucurbitaceae</taxon>
        <taxon>Benincaseae</taxon>
        <taxon>Cucumis</taxon>
    </lineage>
</organism>
<name>A0A1S3B0B5_CUCME</name>
<reference evidence="9" key="1">
    <citation type="submission" date="2023-03" db="UniProtKB">
        <authorList>
            <consortium name="EnsemblPlants"/>
        </authorList>
    </citation>
    <scope>IDENTIFICATION</scope>
</reference>
<evidence type="ECO:0000256" key="2">
    <source>
        <dbReference type="ARBA" id="ARBA00023015"/>
    </source>
</evidence>
<dbReference type="GO" id="GO:0009873">
    <property type="term" value="P:ethylene-activated signaling pathway"/>
    <property type="evidence" value="ECO:0007669"/>
    <property type="project" value="InterPro"/>
</dbReference>
<protein>
    <submittedName>
        <fullName evidence="11">Ethylene-responsive transcription factor ERF109-like</fullName>
    </submittedName>
</protein>
<evidence type="ECO:0000256" key="3">
    <source>
        <dbReference type="ARBA" id="ARBA00023125"/>
    </source>
</evidence>
<dbReference type="eggNOG" id="ENOG502S258">
    <property type="taxonomic scope" value="Eukaryota"/>
</dbReference>
<comment type="subcellular location">
    <subcellularLocation>
        <location evidence="1">Nucleus</location>
    </subcellularLocation>
</comment>
<dbReference type="SUPFAM" id="SSF54171">
    <property type="entry name" value="DNA-binding domain"/>
    <property type="match status" value="1"/>
</dbReference>
<keyword evidence="2" id="KW-0805">Transcription regulation</keyword>
<proteinExistence type="inferred from homology"/>
<dbReference type="EnsemblPlants" id="MELO3C007559.2.1">
    <property type="protein sequence ID" value="MELO3C007559.2.1"/>
    <property type="gene ID" value="MELO3C007559.2"/>
</dbReference>
<dbReference type="InterPro" id="IPR016177">
    <property type="entry name" value="DNA-bd_dom_sf"/>
</dbReference>
<dbReference type="InParanoid" id="A0A1S3B0B5"/>
<comment type="similarity">
    <text evidence="6">Belongs to the AP2/ERF transcription factor family. ERF subfamily.</text>
</comment>
<evidence type="ECO:0000259" key="8">
    <source>
        <dbReference type="PROSITE" id="PS51032"/>
    </source>
</evidence>
<dbReference type="AlphaFoldDB" id="A0A1S3B0B5"/>
<dbReference type="Pfam" id="PF00847">
    <property type="entry name" value="AP2"/>
    <property type="match status" value="1"/>
</dbReference>
<dbReference type="SMART" id="SM00380">
    <property type="entry name" value="AP2"/>
    <property type="match status" value="1"/>
</dbReference>
<evidence type="ECO:0000256" key="1">
    <source>
        <dbReference type="ARBA" id="ARBA00004123"/>
    </source>
</evidence>
<feature type="domain" description="AP2/ERF" evidence="8">
    <location>
        <begin position="123"/>
        <end position="181"/>
    </location>
</feature>
<dbReference type="FunFam" id="3.30.730.10:FF:000001">
    <property type="entry name" value="Ethylene-responsive transcription factor 2"/>
    <property type="match status" value="1"/>
</dbReference>
<keyword evidence="3" id="KW-0238">DNA-binding</keyword>
<keyword evidence="4" id="KW-0804">Transcription</keyword>
<dbReference type="Proteomes" id="UP001652600">
    <property type="component" value="Chromosome 8"/>
</dbReference>
<reference evidence="11" key="2">
    <citation type="submission" date="2025-04" db="UniProtKB">
        <authorList>
            <consortium name="RefSeq"/>
        </authorList>
    </citation>
    <scope>IDENTIFICATION</scope>
</reference>
<evidence type="ECO:0000313" key="10">
    <source>
        <dbReference type="Proteomes" id="UP001652600"/>
    </source>
</evidence>
<keyword evidence="10" id="KW-1185">Reference proteome</keyword>
<dbReference type="OrthoDB" id="49610at2759"/>
<dbReference type="RefSeq" id="XP_008440277.1">
    <property type="nucleotide sequence ID" value="XM_008442055.2"/>
</dbReference>
<gene>
    <name evidence="11" type="primary">LOC103484773</name>
    <name evidence="9" type="synonym">103484773</name>
</gene>
<accession>A0A1S3B0B5</accession>
<feature type="region of interest" description="Disordered" evidence="7">
    <location>
        <begin position="181"/>
        <end position="204"/>
    </location>
</feature>
<dbReference type="PRINTS" id="PR00367">
    <property type="entry name" value="ETHRSPELEMNT"/>
</dbReference>
<dbReference type="GeneID" id="103484773"/>
<dbReference type="Gene3D" id="3.30.730.10">
    <property type="entry name" value="AP2/ERF domain"/>
    <property type="match status" value="1"/>
</dbReference>
<keyword evidence="5" id="KW-0539">Nucleus</keyword>
<dbReference type="InterPro" id="IPR044808">
    <property type="entry name" value="ERF_plant"/>
</dbReference>
<dbReference type="InterPro" id="IPR036955">
    <property type="entry name" value="AP2/ERF_dom_sf"/>
</dbReference>
<evidence type="ECO:0000256" key="6">
    <source>
        <dbReference type="ARBA" id="ARBA00024343"/>
    </source>
</evidence>
<sequence length="204" mass="23356">MSGFSGNFVTAPFGSRLGVEEENSIMVSALTHVLTDSRIGLTHAQYQLLFSSNLDHNDDDSNNNSGNVLWFPSAMDECKKCQFAGCLGCNYFEDGSNQNQNVVKDEENDNKNKKKRRKKIKGRFRGVRQRRWGKWAAEIRDPRRKVRVWLGTFQTAEEAARAYDRAAIEFRGIGRAKLNFPASDYQQNQIPQGYREPNLEEIKK</sequence>
<dbReference type="PANTHER" id="PTHR31190:SF181">
    <property type="entry name" value="OS02G0764700 PROTEIN"/>
    <property type="match status" value="1"/>
</dbReference>
<evidence type="ECO:0000256" key="5">
    <source>
        <dbReference type="ARBA" id="ARBA00023242"/>
    </source>
</evidence>
<dbReference type="GO" id="GO:0003700">
    <property type="term" value="F:DNA-binding transcription factor activity"/>
    <property type="evidence" value="ECO:0007669"/>
    <property type="project" value="InterPro"/>
</dbReference>
<dbReference type="PANTHER" id="PTHR31190">
    <property type="entry name" value="DNA-BINDING DOMAIN"/>
    <property type="match status" value="1"/>
</dbReference>
<evidence type="ECO:0000256" key="7">
    <source>
        <dbReference type="SAM" id="MobiDB-lite"/>
    </source>
</evidence>
<dbReference type="GO" id="GO:0005634">
    <property type="term" value="C:nucleus"/>
    <property type="evidence" value="ECO:0007669"/>
    <property type="project" value="UniProtKB-SubCell"/>
</dbReference>
<evidence type="ECO:0000313" key="11">
    <source>
        <dbReference type="RefSeq" id="XP_008440277.1"/>
    </source>
</evidence>
<dbReference type="GO" id="GO:0003677">
    <property type="term" value="F:DNA binding"/>
    <property type="evidence" value="ECO:0007669"/>
    <property type="project" value="UniProtKB-KW"/>
</dbReference>
<evidence type="ECO:0000256" key="4">
    <source>
        <dbReference type="ARBA" id="ARBA00023163"/>
    </source>
</evidence>
<dbReference type="CDD" id="cd00018">
    <property type="entry name" value="AP2"/>
    <property type="match status" value="1"/>
</dbReference>
<dbReference type="Gramene" id="MELO3C007559.2.1">
    <property type="protein sequence ID" value="MELO3C007559.2.1"/>
    <property type="gene ID" value="MELO3C007559.2"/>
</dbReference>
<evidence type="ECO:0000313" key="9">
    <source>
        <dbReference type="EnsemblPlants" id="MELO3C007559.2.1"/>
    </source>
</evidence>
<dbReference type="KEGG" id="cmo:103484773"/>